<dbReference type="InterPro" id="IPR009080">
    <property type="entry name" value="tRNAsynth_Ia_anticodon-bd"/>
</dbReference>
<evidence type="ECO:0000256" key="2">
    <source>
        <dbReference type="ARBA" id="ARBA00005594"/>
    </source>
</evidence>
<dbReference type="Gene3D" id="3.40.50.620">
    <property type="entry name" value="HUPs"/>
    <property type="match status" value="2"/>
</dbReference>
<dbReference type="InterPro" id="IPR009008">
    <property type="entry name" value="Val/Leu/Ile-tRNA-synth_edit"/>
</dbReference>
<keyword evidence="16" id="KW-1185">Reference proteome</keyword>
<comment type="caution">
    <text evidence="15">The sequence shown here is derived from an EMBL/GenBank/DDBJ whole genome shotgun (WGS) entry which is preliminary data.</text>
</comment>
<dbReference type="GO" id="GO:0000049">
    <property type="term" value="F:tRNA binding"/>
    <property type="evidence" value="ECO:0007669"/>
    <property type="project" value="InterPro"/>
</dbReference>
<keyword evidence="5 11" id="KW-0547">Nucleotide-binding</keyword>
<dbReference type="InterPro" id="IPR014729">
    <property type="entry name" value="Rossmann-like_a/b/a_fold"/>
</dbReference>
<comment type="subcellular location">
    <subcellularLocation>
        <location evidence="1">Mitochondrion</location>
    </subcellularLocation>
</comment>
<evidence type="ECO:0000313" key="16">
    <source>
        <dbReference type="Proteomes" id="UP000654075"/>
    </source>
</evidence>
<dbReference type="GO" id="GO:0004822">
    <property type="term" value="F:isoleucine-tRNA ligase activity"/>
    <property type="evidence" value="ECO:0007669"/>
    <property type="project" value="UniProtKB-EC"/>
</dbReference>
<dbReference type="SUPFAM" id="SSF47323">
    <property type="entry name" value="Anticodon-binding domain of a subclass of class I aminoacyl-tRNA synthetases"/>
    <property type="match status" value="1"/>
</dbReference>
<evidence type="ECO:0000256" key="8">
    <source>
        <dbReference type="ARBA" id="ARBA00023146"/>
    </source>
</evidence>
<feature type="domain" description="Methionyl/Valyl/Leucyl/Isoleucyl-tRNA synthetase anticodon-binding" evidence="14">
    <location>
        <begin position="795"/>
        <end position="951"/>
    </location>
</feature>
<feature type="domain" description="Zinc finger FPG/IleRS-type" evidence="13">
    <location>
        <begin position="1025"/>
        <end position="1049"/>
    </location>
</feature>
<keyword evidence="6 11" id="KW-0067">ATP-binding</keyword>
<evidence type="ECO:0000313" key="15">
    <source>
        <dbReference type="EMBL" id="CAE8631768.1"/>
    </source>
</evidence>
<evidence type="ECO:0000256" key="4">
    <source>
        <dbReference type="ARBA" id="ARBA00022598"/>
    </source>
</evidence>
<evidence type="ECO:0000259" key="13">
    <source>
        <dbReference type="Pfam" id="PF06827"/>
    </source>
</evidence>
<dbReference type="GO" id="GO:0006428">
    <property type="term" value="P:isoleucyl-tRNA aminoacylation"/>
    <property type="evidence" value="ECO:0007669"/>
    <property type="project" value="InterPro"/>
</dbReference>
<dbReference type="GO" id="GO:0005524">
    <property type="term" value="F:ATP binding"/>
    <property type="evidence" value="ECO:0007669"/>
    <property type="project" value="UniProtKB-KW"/>
</dbReference>
<gene>
    <name evidence="15" type="ORF">PGLA1383_LOCUS47770</name>
</gene>
<dbReference type="InterPro" id="IPR002301">
    <property type="entry name" value="Ile-tRNA-ligase"/>
</dbReference>
<dbReference type="OMA" id="HCWRCKT"/>
<dbReference type="OrthoDB" id="10264412at2759"/>
<name>A0A813H283_POLGL</name>
<evidence type="ECO:0000256" key="6">
    <source>
        <dbReference type="ARBA" id="ARBA00022840"/>
    </source>
</evidence>
<dbReference type="InterPro" id="IPR013155">
    <property type="entry name" value="M/V/L/I-tRNA-synth_anticd-bd"/>
</dbReference>
<evidence type="ECO:0000256" key="10">
    <source>
        <dbReference type="ARBA" id="ARBA00048359"/>
    </source>
</evidence>
<dbReference type="PANTHER" id="PTHR42765:SF1">
    <property type="entry name" value="ISOLEUCINE--TRNA LIGASE, MITOCHONDRIAL"/>
    <property type="match status" value="1"/>
</dbReference>
<dbReference type="EC" id="6.1.1.5" evidence="3"/>
<feature type="domain" description="Aminoacyl-tRNA synthetase class Ia" evidence="12">
    <location>
        <begin position="124"/>
        <end position="751"/>
    </location>
</feature>
<dbReference type="Pfam" id="PF08264">
    <property type="entry name" value="Anticodon_1"/>
    <property type="match status" value="1"/>
</dbReference>
<evidence type="ECO:0000259" key="14">
    <source>
        <dbReference type="Pfam" id="PF08264"/>
    </source>
</evidence>
<reference evidence="15" key="1">
    <citation type="submission" date="2021-02" db="EMBL/GenBank/DDBJ databases">
        <authorList>
            <person name="Dougan E. K."/>
            <person name="Rhodes N."/>
            <person name="Thang M."/>
            <person name="Chan C."/>
        </authorList>
    </citation>
    <scope>NUCLEOTIDE SEQUENCE</scope>
</reference>
<keyword evidence="8 11" id="KW-0030">Aminoacyl-tRNA synthetase</keyword>
<dbReference type="CDD" id="cd07960">
    <property type="entry name" value="Anticodon_Ia_Ile_BEm"/>
    <property type="match status" value="1"/>
</dbReference>
<keyword evidence="4 11" id="KW-0436">Ligase</keyword>
<dbReference type="Proteomes" id="UP000654075">
    <property type="component" value="Unassembled WGS sequence"/>
</dbReference>
<dbReference type="Gene3D" id="1.10.10.830">
    <property type="entry name" value="Ile-tRNA synthetase CP2 domain-like"/>
    <property type="match status" value="1"/>
</dbReference>
<dbReference type="GO" id="GO:0032543">
    <property type="term" value="P:mitochondrial translation"/>
    <property type="evidence" value="ECO:0007669"/>
    <property type="project" value="TreeGrafter"/>
</dbReference>
<dbReference type="InterPro" id="IPR001412">
    <property type="entry name" value="aa-tRNA-synth_I_CS"/>
</dbReference>
<dbReference type="InterPro" id="IPR033708">
    <property type="entry name" value="Anticodon_Ile_BEm"/>
</dbReference>
<dbReference type="PRINTS" id="PR00984">
    <property type="entry name" value="TRNASYNTHILE"/>
</dbReference>
<accession>A0A813H283</accession>
<protein>
    <recommendedName>
        <fullName evidence="3">isoleucine--tRNA ligase</fullName>
        <ecNumber evidence="3">6.1.1.5</ecNumber>
    </recommendedName>
    <alternativeName>
        <fullName evidence="9">Isoleucyl-tRNA synthetase</fullName>
    </alternativeName>
</protein>
<dbReference type="SUPFAM" id="SSF50677">
    <property type="entry name" value="ValRS/IleRS/LeuRS editing domain"/>
    <property type="match status" value="1"/>
</dbReference>
<dbReference type="GO" id="GO:0005739">
    <property type="term" value="C:mitochondrion"/>
    <property type="evidence" value="ECO:0007669"/>
    <property type="project" value="UniProtKB-SubCell"/>
</dbReference>
<dbReference type="AlphaFoldDB" id="A0A813H283"/>
<sequence length="1064" mass="116645">MELQVRAAVPCRLPACGKHVARRTVMATRPSANVGASAATPAATAASSTAVFGSGLLLGVLVRRVARRSWGRRRKALHRLAAAAQKGQDAKVGAGGNDIYKNTVLLPKTDFSQRANGKTREVEIQKFWNSQGVYQKLQDGPNPKGSFTLHDGPPYANGSLHMGHALNKILKDAINKFKAVRGYKVKYIPGWDCHGLPIELKVLQGIKNTKERQGLTPLQLRKRAAEFALEAVKEQRTSFERYGVWGDFDKPYLTLLPKYEAAQLGIFEEMVRGGHIYRGRKPVYWSPSTRTALAESELEYPEGHVSPSIYAAFRCVGELPATLPQTEGLEVAVWTTTPWTIPANRAVAVNPMLQYAIVRADWAAEEGRPSRRLIVGVGLEDSLAKVIGATLTVEAQFDGGALEGLKYEHPITSVLTPVVMGGDYITTESGTGLVHTAPGHGADDFLMGQKYGLEVAAPVDNAGNFTEEVGLESLVGANVLEDANQRVTEVLKERGLLLAMKPYPHKYPYDWRSKKPVITRATPQWFASIDGLRARAMEAVSQVQFIPANYANRMRPMIEGRSDWCISRQRSWGVPIPAFFHKDTGEALLTPESIRHVRDIVAEKGTDAWWELSVAELLPEEYRGDADLYEKGTDTMDVWFDSGSSWAAVRDELGSPIDLYLEGSDQHRGWFQSSLITSVAVQGVAPYKAVMTHGFCVDGDGRKMSKSIGNVIDPRTIIEGGADQKKQPALGADVLRFWAASVDFTSDVAISPTILSSMGETYKKIRNRARFILGNIHDFNPTTDAVAYAELPLLDRYIIKKAESVFTIMTEAYEEYSFSRATSALVAFLQIDLSSLYLDLAKDRLYTAGQSSHLRRSCQTVLRWMLVNSARVMAPVLSHLAEDIWQFLPGEKEEASIFLSGWWAPFPGSEEADASTDAIPKVFGLRSAVNLALEKARRSSMIGSSLEARVQVVIKPQSELSSALQTVANSRHQDADGLKWLLGVSQAEIVEGDLADPPEDTAQAVSSSSKDPEVMVTVTRASGTKCERCWVYCQTVGASTAHPSICNRCDGVMKDLGAPSLQAV</sequence>
<dbReference type="PROSITE" id="PS00178">
    <property type="entry name" value="AA_TRNA_LIGASE_I"/>
    <property type="match status" value="1"/>
</dbReference>
<evidence type="ECO:0000256" key="11">
    <source>
        <dbReference type="RuleBase" id="RU363035"/>
    </source>
</evidence>
<dbReference type="Gene3D" id="1.10.730.20">
    <property type="match status" value="1"/>
</dbReference>
<dbReference type="InterPro" id="IPR002300">
    <property type="entry name" value="aa-tRNA-synth_Ia"/>
</dbReference>
<evidence type="ECO:0000256" key="7">
    <source>
        <dbReference type="ARBA" id="ARBA00022917"/>
    </source>
</evidence>
<dbReference type="Pfam" id="PF00133">
    <property type="entry name" value="tRNA-synt_1"/>
    <property type="match status" value="1"/>
</dbReference>
<dbReference type="InterPro" id="IPR010663">
    <property type="entry name" value="Znf_FPG/IleRS"/>
</dbReference>
<comment type="similarity">
    <text evidence="2 11">Belongs to the class-I aminoacyl-tRNA synthetase family.</text>
</comment>
<evidence type="ECO:0000256" key="3">
    <source>
        <dbReference type="ARBA" id="ARBA00013165"/>
    </source>
</evidence>
<evidence type="ECO:0000256" key="1">
    <source>
        <dbReference type="ARBA" id="ARBA00004173"/>
    </source>
</evidence>
<evidence type="ECO:0000256" key="5">
    <source>
        <dbReference type="ARBA" id="ARBA00022741"/>
    </source>
</evidence>
<dbReference type="NCBIfam" id="TIGR00392">
    <property type="entry name" value="ileS"/>
    <property type="match status" value="1"/>
</dbReference>
<dbReference type="HAMAP" id="MF_02002">
    <property type="entry name" value="Ile_tRNA_synth_type1"/>
    <property type="match status" value="1"/>
</dbReference>
<comment type="catalytic activity">
    <reaction evidence="10">
        <text>tRNA(Ile) + L-isoleucine + ATP = L-isoleucyl-tRNA(Ile) + AMP + diphosphate</text>
        <dbReference type="Rhea" id="RHEA:11060"/>
        <dbReference type="Rhea" id="RHEA-COMP:9666"/>
        <dbReference type="Rhea" id="RHEA-COMP:9695"/>
        <dbReference type="ChEBI" id="CHEBI:30616"/>
        <dbReference type="ChEBI" id="CHEBI:33019"/>
        <dbReference type="ChEBI" id="CHEBI:58045"/>
        <dbReference type="ChEBI" id="CHEBI:78442"/>
        <dbReference type="ChEBI" id="CHEBI:78528"/>
        <dbReference type="ChEBI" id="CHEBI:456215"/>
        <dbReference type="EC" id="6.1.1.5"/>
    </reaction>
</comment>
<keyword evidence="7 11" id="KW-0648">Protein biosynthesis</keyword>
<organism evidence="15 16">
    <name type="scientific">Polarella glacialis</name>
    <name type="common">Dinoflagellate</name>
    <dbReference type="NCBI Taxonomy" id="89957"/>
    <lineage>
        <taxon>Eukaryota</taxon>
        <taxon>Sar</taxon>
        <taxon>Alveolata</taxon>
        <taxon>Dinophyceae</taxon>
        <taxon>Suessiales</taxon>
        <taxon>Suessiaceae</taxon>
        <taxon>Polarella</taxon>
    </lineage>
</organism>
<evidence type="ECO:0000256" key="9">
    <source>
        <dbReference type="ARBA" id="ARBA00032665"/>
    </source>
</evidence>
<dbReference type="InterPro" id="IPR023585">
    <property type="entry name" value="Ile-tRNA-ligase_type1"/>
</dbReference>
<evidence type="ECO:0000259" key="12">
    <source>
        <dbReference type="Pfam" id="PF00133"/>
    </source>
</evidence>
<dbReference type="GO" id="GO:0002161">
    <property type="term" value="F:aminoacyl-tRNA deacylase activity"/>
    <property type="evidence" value="ECO:0007669"/>
    <property type="project" value="InterPro"/>
</dbReference>
<dbReference type="Pfam" id="PF06827">
    <property type="entry name" value="zf-FPG_IleRS"/>
    <property type="match status" value="1"/>
</dbReference>
<dbReference type="FunFam" id="3.40.50.620:FF:000111">
    <property type="entry name" value="Mitochondrial isoleucyl-tRNA synthetase"/>
    <property type="match status" value="1"/>
</dbReference>
<dbReference type="InterPro" id="IPR050081">
    <property type="entry name" value="Ile-tRNA_ligase"/>
</dbReference>
<dbReference type="EMBL" id="CAJNNV010030204">
    <property type="protein sequence ID" value="CAE8631768.1"/>
    <property type="molecule type" value="Genomic_DNA"/>
</dbReference>
<dbReference type="SUPFAM" id="SSF52374">
    <property type="entry name" value="Nucleotidylyl transferase"/>
    <property type="match status" value="1"/>
</dbReference>
<dbReference type="PANTHER" id="PTHR42765">
    <property type="entry name" value="SOLEUCYL-TRNA SYNTHETASE"/>
    <property type="match status" value="1"/>
</dbReference>
<proteinExistence type="inferred from homology"/>
<dbReference type="CDD" id="cd00818">
    <property type="entry name" value="IleRS_core"/>
    <property type="match status" value="1"/>
</dbReference>